<feature type="transmembrane region" description="Helical" evidence="9">
    <location>
        <begin position="74"/>
        <end position="92"/>
    </location>
</feature>
<dbReference type="CDD" id="cd10328">
    <property type="entry name" value="SLC5sbd_YidK"/>
    <property type="match status" value="1"/>
</dbReference>
<keyword evidence="7" id="KW-0739">Sodium transport</keyword>
<evidence type="ECO:0000256" key="6">
    <source>
        <dbReference type="ARBA" id="ARBA00023136"/>
    </source>
</evidence>
<feature type="transmembrane region" description="Helical" evidence="9">
    <location>
        <begin position="279"/>
        <end position="305"/>
    </location>
</feature>
<comment type="subcellular location">
    <subcellularLocation>
        <location evidence="1">Membrane</location>
        <topology evidence="1">Multi-pass membrane protein</topology>
    </subcellularLocation>
</comment>
<evidence type="ECO:0000313" key="10">
    <source>
        <dbReference type="EMBL" id="MFC6362741.1"/>
    </source>
</evidence>
<feature type="transmembrane region" description="Helical" evidence="9">
    <location>
        <begin position="6"/>
        <end position="22"/>
    </location>
</feature>
<protein>
    <submittedName>
        <fullName evidence="10">Solute:sodium symporter family transporter</fullName>
    </submittedName>
</protein>
<feature type="transmembrane region" description="Helical" evidence="9">
    <location>
        <begin position="459"/>
        <end position="481"/>
    </location>
</feature>
<feature type="transmembrane region" description="Helical" evidence="9">
    <location>
        <begin position="239"/>
        <end position="258"/>
    </location>
</feature>
<evidence type="ECO:0000256" key="1">
    <source>
        <dbReference type="ARBA" id="ARBA00004141"/>
    </source>
</evidence>
<evidence type="ECO:0000256" key="4">
    <source>
        <dbReference type="ARBA" id="ARBA00022989"/>
    </source>
</evidence>
<evidence type="ECO:0000313" key="11">
    <source>
        <dbReference type="Proteomes" id="UP001596215"/>
    </source>
</evidence>
<evidence type="ECO:0000256" key="2">
    <source>
        <dbReference type="ARBA" id="ARBA00006434"/>
    </source>
</evidence>
<sequence length="578" mass="63672">MFTLLTTFATLLLIILISYWLTRRFKHTTAREYFMASGKLSFGFIAGSMMLTNVSVDQLIGLNGDAYLHNLSAVAWEATAIIAIIALALFFLPRYMQGGFTTLTEFIESRYDKTARKIVSVLLLMTYTLVLCPSSLYLGALTLEKIFNIQQALGVSYQTSMILMICLTGFIGTAYAVLGGLRAIAVSDTINGVFLIVIILLVPVLGFLALGHGHLLAGMQELLRQNPQKLNMIGNNHDSVPFSTLFTGMIFANLFYWCTNQAIMQKSLAARSLQEAQKGILLTGACKLVLPLLMMLPGIIAWHYFHGHPLTSSDLAYPSLIAALLPWWLKGFFVAIILGAVMSHFNAIINASATLLTYDFYLSYRPKATDHQQVRFGKQMSLLVALISIACAPLLMDAPEGIYTLLRRFTGFFNMPVIAVVLFAFIVARPPAIAARIVLISHALIYGIFILGLNVDARWGISFIHLMGILFAGEMLLLFILHRYLPGKTIPPITATGKELVSWQYAVPVSVVLVAALISLYLTFSPLGIVSGHLTSGWYLSMGLLWTLALVIAGRSHLRHKPLLSSRTRQGSLPLDNN</sequence>
<evidence type="ECO:0000256" key="5">
    <source>
        <dbReference type="ARBA" id="ARBA00023053"/>
    </source>
</evidence>
<dbReference type="NCBIfam" id="TIGR00813">
    <property type="entry name" value="sss"/>
    <property type="match status" value="1"/>
</dbReference>
<dbReference type="PANTHER" id="PTHR11819">
    <property type="entry name" value="SOLUTE CARRIER FAMILY 5"/>
    <property type="match status" value="1"/>
</dbReference>
<dbReference type="PROSITE" id="PS50283">
    <property type="entry name" value="NA_SOLUT_SYMP_3"/>
    <property type="match status" value="1"/>
</dbReference>
<feature type="transmembrane region" description="Helical" evidence="9">
    <location>
        <begin position="160"/>
        <end position="181"/>
    </location>
</feature>
<dbReference type="Gene3D" id="1.20.1730.10">
    <property type="entry name" value="Sodium/glucose cotransporter"/>
    <property type="match status" value="1"/>
</dbReference>
<evidence type="ECO:0000256" key="9">
    <source>
        <dbReference type="SAM" id="Phobius"/>
    </source>
</evidence>
<keyword evidence="5" id="KW-0915">Sodium</keyword>
<comment type="similarity">
    <text evidence="2 8">Belongs to the sodium:solute symporter (SSF) (TC 2.A.21) family.</text>
</comment>
<dbReference type="InterPro" id="IPR001734">
    <property type="entry name" value="Na/solute_symporter"/>
</dbReference>
<dbReference type="PANTHER" id="PTHR11819:SF195">
    <property type="entry name" value="SODIUM_GLUCOSE COTRANSPORTER 4"/>
    <property type="match status" value="1"/>
</dbReference>
<dbReference type="Proteomes" id="UP001596215">
    <property type="component" value="Unassembled WGS sequence"/>
</dbReference>
<feature type="transmembrane region" description="Helical" evidence="9">
    <location>
        <begin position="408"/>
        <end position="426"/>
    </location>
</feature>
<dbReference type="RefSeq" id="WP_212708629.1">
    <property type="nucleotide sequence ID" value="NZ_BAAAFW010000014.1"/>
</dbReference>
<proteinExistence type="inferred from homology"/>
<feature type="transmembrane region" description="Helical" evidence="9">
    <location>
        <begin position="502"/>
        <end position="524"/>
    </location>
</feature>
<keyword evidence="4 9" id="KW-1133">Transmembrane helix</keyword>
<feature type="transmembrane region" description="Helical" evidence="9">
    <location>
        <begin position="118"/>
        <end position="140"/>
    </location>
</feature>
<dbReference type="EMBL" id="JBHSUC010000014">
    <property type="protein sequence ID" value="MFC6362741.1"/>
    <property type="molecule type" value="Genomic_DNA"/>
</dbReference>
<keyword evidence="11" id="KW-1185">Reference proteome</keyword>
<keyword evidence="7" id="KW-0406">Ion transport</keyword>
<evidence type="ECO:0000256" key="7">
    <source>
        <dbReference type="ARBA" id="ARBA00023201"/>
    </source>
</evidence>
<feature type="transmembrane region" description="Helical" evidence="9">
    <location>
        <begin position="34"/>
        <end position="54"/>
    </location>
</feature>
<evidence type="ECO:0000256" key="8">
    <source>
        <dbReference type="RuleBase" id="RU362091"/>
    </source>
</evidence>
<feature type="transmembrane region" description="Helical" evidence="9">
    <location>
        <begin position="193"/>
        <end position="219"/>
    </location>
</feature>
<dbReference type="InterPro" id="IPR038377">
    <property type="entry name" value="Na/Glc_symporter_sf"/>
</dbReference>
<comment type="caution">
    <text evidence="10">The sequence shown here is derived from an EMBL/GenBank/DDBJ whole genome shotgun (WGS) entry which is preliminary data.</text>
</comment>
<feature type="transmembrane region" description="Helical" evidence="9">
    <location>
        <begin position="379"/>
        <end position="396"/>
    </location>
</feature>
<dbReference type="Pfam" id="PF00474">
    <property type="entry name" value="SSF"/>
    <property type="match status" value="1"/>
</dbReference>
<gene>
    <name evidence="10" type="ORF">ACFP73_11645</name>
</gene>
<accession>A0ABW1VQC1</accession>
<dbReference type="NCBIfam" id="NF007790">
    <property type="entry name" value="PRK10484.1"/>
    <property type="match status" value="1"/>
</dbReference>
<feature type="transmembrane region" description="Helical" evidence="9">
    <location>
        <begin position="325"/>
        <end position="358"/>
    </location>
</feature>
<keyword evidence="3 9" id="KW-0812">Transmembrane</keyword>
<evidence type="ECO:0000256" key="3">
    <source>
        <dbReference type="ARBA" id="ARBA00022692"/>
    </source>
</evidence>
<keyword evidence="7" id="KW-0813">Transport</keyword>
<feature type="transmembrane region" description="Helical" evidence="9">
    <location>
        <begin position="433"/>
        <end position="453"/>
    </location>
</feature>
<organism evidence="10 11">
    <name type="scientific">Tatumella punctata</name>
    <dbReference type="NCBI Taxonomy" id="399969"/>
    <lineage>
        <taxon>Bacteria</taxon>
        <taxon>Pseudomonadati</taxon>
        <taxon>Pseudomonadota</taxon>
        <taxon>Gammaproteobacteria</taxon>
        <taxon>Enterobacterales</taxon>
        <taxon>Erwiniaceae</taxon>
        <taxon>Tatumella</taxon>
    </lineage>
</organism>
<reference evidence="11" key="1">
    <citation type="journal article" date="2019" name="Int. J. Syst. Evol. Microbiol.">
        <title>The Global Catalogue of Microorganisms (GCM) 10K type strain sequencing project: providing services to taxonomists for standard genome sequencing and annotation.</title>
        <authorList>
            <consortium name="The Broad Institute Genomics Platform"/>
            <consortium name="The Broad Institute Genome Sequencing Center for Infectious Disease"/>
            <person name="Wu L."/>
            <person name="Ma J."/>
        </authorList>
    </citation>
    <scope>NUCLEOTIDE SEQUENCE [LARGE SCALE GENOMIC DNA]</scope>
    <source>
        <strain evidence="11">CGMCC 4.1530</strain>
    </source>
</reference>
<feature type="transmembrane region" description="Helical" evidence="9">
    <location>
        <begin position="536"/>
        <end position="554"/>
    </location>
</feature>
<keyword evidence="6 9" id="KW-0472">Membrane</keyword>
<name>A0ABW1VQC1_9GAMM</name>